<dbReference type="InterPro" id="IPR003721">
    <property type="entry name" value="Pantoate_ligase"/>
</dbReference>
<dbReference type="GO" id="GO:0005524">
    <property type="term" value="F:ATP binding"/>
    <property type="evidence" value="ECO:0007669"/>
    <property type="project" value="UniProtKB-KW"/>
</dbReference>
<evidence type="ECO:0000256" key="7">
    <source>
        <dbReference type="ARBA" id="ARBA00048258"/>
    </source>
</evidence>
<comment type="catalytic activity">
    <reaction evidence="7 8">
        <text>(R)-pantoate + beta-alanine + ATP = (R)-pantothenate + AMP + diphosphate + H(+)</text>
        <dbReference type="Rhea" id="RHEA:10912"/>
        <dbReference type="ChEBI" id="CHEBI:15378"/>
        <dbReference type="ChEBI" id="CHEBI:15980"/>
        <dbReference type="ChEBI" id="CHEBI:29032"/>
        <dbReference type="ChEBI" id="CHEBI:30616"/>
        <dbReference type="ChEBI" id="CHEBI:33019"/>
        <dbReference type="ChEBI" id="CHEBI:57966"/>
        <dbReference type="ChEBI" id="CHEBI:456215"/>
        <dbReference type="EC" id="6.3.2.1"/>
    </reaction>
</comment>
<comment type="caution">
    <text evidence="9">The sequence shown here is derived from an EMBL/GenBank/DDBJ whole genome shotgun (WGS) entry which is preliminary data.</text>
</comment>
<dbReference type="HAMAP" id="MF_00158">
    <property type="entry name" value="PanC"/>
    <property type="match status" value="1"/>
</dbReference>
<dbReference type="InterPro" id="IPR004821">
    <property type="entry name" value="Cyt_trans-like"/>
</dbReference>
<dbReference type="SUPFAM" id="SSF52374">
    <property type="entry name" value="Nucleotidylyl transferase"/>
    <property type="match status" value="1"/>
</dbReference>
<sequence>MKIFNSITDFLVDRNSASPIVYVPTMGNLHEGHLSLIKKGKELGGQIITSIFINPLQFNNKKDLDNYPKTLNSDVQFLKRSGCNYLYLPDDKSILNNIEKVKASKKSKKLCGLNRPGHFDGVVTILNRFFNQINPDIVIFGKKDYQQYLIVKDLINDKNFNIKLIGSETIRDKNGLALSSRNNLLSNEQKKIASELYKTLKDINKKKKSLSQDLLDKKIDNLSSLGFEVDYLTLCNAETLEDSYEIRSNNLLLAIAATINDIRLIDNIILDKLS</sequence>
<dbReference type="Gene3D" id="3.40.50.620">
    <property type="entry name" value="HUPs"/>
    <property type="match status" value="1"/>
</dbReference>
<accession>A0A520MZU9</accession>
<dbReference type="GO" id="GO:0015940">
    <property type="term" value="P:pantothenate biosynthetic process"/>
    <property type="evidence" value="ECO:0007669"/>
    <property type="project" value="UniProtKB-UniRule"/>
</dbReference>
<name>A0A520MZU9_9GAMM</name>
<evidence type="ECO:0000256" key="3">
    <source>
        <dbReference type="ARBA" id="ARBA00022598"/>
    </source>
</evidence>
<protein>
    <recommendedName>
        <fullName evidence="8">Pantothenate synthetase</fullName>
        <shortName evidence="8">PS</shortName>
        <ecNumber evidence="8">6.3.2.1</ecNumber>
    </recommendedName>
    <alternativeName>
        <fullName evidence="8">Pantoate--beta-alanine ligase</fullName>
    </alternativeName>
    <alternativeName>
        <fullName evidence="8">Pantoate-activating enzyme</fullName>
    </alternativeName>
</protein>
<dbReference type="EC" id="6.3.2.1" evidence="8"/>
<dbReference type="AlphaFoldDB" id="A0A520MZU9"/>
<evidence type="ECO:0000256" key="2">
    <source>
        <dbReference type="ARBA" id="ARBA00009256"/>
    </source>
</evidence>
<comment type="subunit">
    <text evidence="8">Homodimer.</text>
</comment>
<proteinExistence type="inferred from homology"/>
<comment type="miscellaneous">
    <text evidence="8">The reaction proceeds by a bi uni uni bi ping pong mechanism.</text>
</comment>
<evidence type="ECO:0000313" key="10">
    <source>
        <dbReference type="Proteomes" id="UP000319384"/>
    </source>
</evidence>
<keyword evidence="8" id="KW-0963">Cytoplasm</keyword>
<comment type="function">
    <text evidence="8">Catalyzes the condensation of pantoate with beta-alanine in an ATP-dependent reaction via a pantoyl-adenylate intermediate.</text>
</comment>
<dbReference type="Pfam" id="PF02569">
    <property type="entry name" value="Pantoate_ligase"/>
    <property type="match status" value="1"/>
</dbReference>
<feature type="binding site" evidence="8">
    <location>
        <position position="170"/>
    </location>
    <ligand>
        <name>ATP</name>
        <dbReference type="ChEBI" id="CHEBI:30616"/>
    </ligand>
</feature>
<dbReference type="InterPro" id="IPR042176">
    <property type="entry name" value="Pantoate_ligase_C"/>
</dbReference>
<feature type="binding site" evidence="8">
    <location>
        <begin position="26"/>
        <end position="33"/>
    </location>
    <ligand>
        <name>ATP</name>
        <dbReference type="ChEBI" id="CHEBI:30616"/>
    </ligand>
</feature>
<comment type="similarity">
    <text evidence="2 8">Belongs to the pantothenate synthetase family.</text>
</comment>
<feature type="binding site" evidence="8">
    <location>
        <position position="147"/>
    </location>
    <ligand>
        <name>(R)-pantoate</name>
        <dbReference type="ChEBI" id="CHEBI:15980"/>
    </ligand>
</feature>
<dbReference type="Gene3D" id="3.30.1300.10">
    <property type="entry name" value="Pantoate-beta-alanine ligase, C-terminal domain"/>
    <property type="match status" value="1"/>
</dbReference>
<dbReference type="EMBL" id="SHBH01000007">
    <property type="protein sequence ID" value="RZO26762.1"/>
    <property type="molecule type" value="Genomic_DNA"/>
</dbReference>
<comment type="pathway">
    <text evidence="1 8">Cofactor biosynthesis; (R)-pantothenate biosynthesis; (R)-pantothenate from (R)-pantoate and beta-alanine: step 1/1.</text>
</comment>
<dbReference type="NCBIfam" id="TIGR00125">
    <property type="entry name" value="cyt_tran_rel"/>
    <property type="match status" value="1"/>
</dbReference>
<gene>
    <name evidence="8" type="primary">panC</name>
    <name evidence="9" type="ORF">EVA95_01590</name>
</gene>
<dbReference type="GO" id="GO:0004592">
    <property type="term" value="F:pantoate-beta-alanine ligase activity"/>
    <property type="evidence" value="ECO:0007669"/>
    <property type="project" value="UniProtKB-UniRule"/>
</dbReference>
<feature type="binding site" evidence="8">
    <location>
        <position position="57"/>
    </location>
    <ligand>
        <name>(R)-pantoate</name>
        <dbReference type="ChEBI" id="CHEBI:15980"/>
    </ligand>
</feature>
<evidence type="ECO:0000256" key="1">
    <source>
        <dbReference type="ARBA" id="ARBA00004990"/>
    </source>
</evidence>
<comment type="subcellular location">
    <subcellularLocation>
        <location evidence="8">Cytoplasm</location>
    </subcellularLocation>
</comment>
<evidence type="ECO:0000256" key="8">
    <source>
        <dbReference type="HAMAP-Rule" id="MF_00158"/>
    </source>
</evidence>
<organism evidence="9 10">
    <name type="scientific">SAR86 cluster bacterium</name>
    <dbReference type="NCBI Taxonomy" id="2030880"/>
    <lineage>
        <taxon>Bacteria</taxon>
        <taxon>Pseudomonadati</taxon>
        <taxon>Pseudomonadota</taxon>
        <taxon>Gammaproteobacteria</taxon>
        <taxon>SAR86 cluster</taxon>
    </lineage>
</organism>
<dbReference type="GO" id="GO:0005829">
    <property type="term" value="C:cytosol"/>
    <property type="evidence" value="ECO:0007669"/>
    <property type="project" value="TreeGrafter"/>
</dbReference>
<keyword evidence="4 8" id="KW-0566">Pantothenate biosynthesis</keyword>
<dbReference type="PANTHER" id="PTHR21299:SF1">
    <property type="entry name" value="PANTOATE--BETA-ALANINE LIGASE"/>
    <property type="match status" value="1"/>
</dbReference>
<dbReference type="Proteomes" id="UP000319384">
    <property type="component" value="Unassembled WGS sequence"/>
</dbReference>
<feature type="binding site" evidence="8">
    <location>
        <position position="57"/>
    </location>
    <ligand>
        <name>beta-alanine</name>
        <dbReference type="ChEBI" id="CHEBI:57966"/>
    </ligand>
</feature>
<evidence type="ECO:0000256" key="6">
    <source>
        <dbReference type="ARBA" id="ARBA00022840"/>
    </source>
</evidence>
<dbReference type="InterPro" id="IPR014729">
    <property type="entry name" value="Rossmann-like_a/b/a_fold"/>
</dbReference>
<feature type="binding site" evidence="8">
    <location>
        <begin position="178"/>
        <end position="181"/>
    </location>
    <ligand>
        <name>ATP</name>
        <dbReference type="ChEBI" id="CHEBI:30616"/>
    </ligand>
</feature>
<dbReference type="UniPathway" id="UPA00028">
    <property type="reaction ID" value="UER00005"/>
</dbReference>
<keyword evidence="6 8" id="KW-0067">ATP-binding</keyword>
<reference evidence="9 10" key="1">
    <citation type="submission" date="2019-02" db="EMBL/GenBank/DDBJ databases">
        <title>Prokaryotic population dynamics and viral predation in marine succession experiment using metagenomics: the confinement effect.</title>
        <authorList>
            <person name="Haro-Moreno J.M."/>
            <person name="Rodriguez-Valera F."/>
            <person name="Lopez-Perez M."/>
        </authorList>
    </citation>
    <scope>NUCLEOTIDE SEQUENCE [LARGE SCALE GENOMIC DNA]</scope>
    <source>
        <strain evidence="9">MED-G162</strain>
    </source>
</reference>
<dbReference type="PANTHER" id="PTHR21299">
    <property type="entry name" value="CYTIDYLATE KINASE/PANTOATE-BETA-ALANINE LIGASE"/>
    <property type="match status" value="1"/>
</dbReference>
<keyword evidence="3 8" id="KW-0436">Ligase</keyword>
<dbReference type="NCBIfam" id="TIGR00018">
    <property type="entry name" value="panC"/>
    <property type="match status" value="1"/>
</dbReference>
<keyword evidence="5 8" id="KW-0547">Nucleotide-binding</keyword>
<evidence type="ECO:0000313" key="9">
    <source>
        <dbReference type="EMBL" id="RZO26762.1"/>
    </source>
</evidence>
<evidence type="ECO:0000256" key="5">
    <source>
        <dbReference type="ARBA" id="ARBA00022741"/>
    </source>
</evidence>
<feature type="binding site" evidence="8">
    <location>
        <begin position="141"/>
        <end position="144"/>
    </location>
    <ligand>
        <name>ATP</name>
        <dbReference type="ChEBI" id="CHEBI:30616"/>
    </ligand>
</feature>
<evidence type="ECO:0000256" key="4">
    <source>
        <dbReference type="ARBA" id="ARBA00022655"/>
    </source>
</evidence>
<feature type="active site" description="Proton donor" evidence="8">
    <location>
        <position position="33"/>
    </location>
</feature>